<accession>A0A453BZH2</accession>
<keyword evidence="4" id="KW-0808">Transferase</keyword>
<evidence type="ECO:0000313" key="15">
    <source>
        <dbReference type="EnsemblPlants" id="AET2Gv20685900.16"/>
    </source>
</evidence>
<dbReference type="InterPro" id="IPR047117">
    <property type="entry name" value="PERK1-13-like"/>
</dbReference>
<dbReference type="InterPro" id="IPR000719">
    <property type="entry name" value="Prot_kinase_dom"/>
</dbReference>
<dbReference type="Pfam" id="PF07714">
    <property type="entry name" value="PK_Tyr_Ser-Thr"/>
    <property type="match status" value="1"/>
</dbReference>
<evidence type="ECO:0000256" key="4">
    <source>
        <dbReference type="ARBA" id="ARBA00022679"/>
    </source>
</evidence>
<dbReference type="PROSITE" id="PS50011">
    <property type="entry name" value="PROTEIN_KINASE_DOM"/>
    <property type="match status" value="1"/>
</dbReference>
<protein>
    <recommendedName>
        <fullName evidence="2">non-specific serine/threonine protein kinase</fullName>
        <ecNumber evidence="2">2.7.11.1</ecNumber>
    </recommendedName>
</protein>
<reference evidence="15" key="3">
    <citation type="journal article" date="2017" name="Nature">
        <title>Genome sequence of the progenitor of the wheat D genome Aegilops tauschii.</title>
        <authorList>
            <person name="Luo M.C."/>
            <person name="Gu Y.Q."/>
            <person name="Puiu D."/>
            <person name="Wang H."/>
            <person name="Twardziok S.O."/>
            <person name="Deal K.R."/>
            <person name="Huo N."/>
            <person name="Zhu T."/>
            <person name="Wang L."/>
            <person name="Wang Y."/>
            <person name="McGuire P.E."/>
            <person name="Liu S."/>
            <person name="Long H."/>
            <person name="Ramasamy R.K."/>
            <person name="Rodriguez J.C."/>
            <person name="Van S.L."/>
            <person name="Yuan L."/>
            <person name="Wang Z."/>
            <person name="Xia Z."/>
            <person name="Xiao L."/>
            <person name="Anderson O.D."/>
            <person name="Ouyang S."/>
            <person name="Liang Y."/>
            <person name="Zimin A.V."/>
            <person name="Pertea G."/>
            <person name="Qi P."/>
            <person name="Bennetzen J.L."/>
            <person name="Dai X."/>
            <person name="Dawson M.W."/>
            <person name="Muller H.G."/>
            <person name="Kugler K."/>
            <person name="Rivarola-Duarte L."/>
            <person name="Spannagl M."/>
            <person name="Mayer K.F.X."/>
            <person name="Lu F.H."/>
            <person name="Bevan M.W."/>
            <person name="Leroy P."/>
            <person name="Li P."/>
            <person name="You F.M."/>
            <person name="Sun Q."/>
            <person name="Liu Z."/>
            <person name="Lyons E."/>
            <person name="Wicker T."/>
            <person name="Salzberg S.L."/>
            <person name="Devos K.M."/>
            <person name="Dvorak J."/>
        </authorList>
    </citation>
    <scope>NUCLEOTIDE SEQUENCE [LARGE SCALE GENOMIC DNA]</scope>
    <source>
        <strain evidence="15">cv. AL8/78</strain>
    </source>
</reference>
<dbReference type="SMART" id="SM00220">
    <property type="entry name" value="S_TKc"/>
    <property type="match status" value="1"/>
</dbReference>
<dbReference type="Gene3D" id="3.30.200.20">
    <property type="entry name" value="Phosphorylase Kinase, domain 1"/>
    <property type="match status" value="1"/>
</dbReference>
<feature type="region of interest" description="Disordered" evidence="12">
    <location>
        <begin position="433"/>
        <end position="456"/>
    </location>
</feature>
<keyword evidence="5 13" id="KW-0812">Transmembrane</keyword>
<evidence type="ECO:0000256" key="9">
    <source>
        <dbReference type="ARBA" id="ARBA00023136"/>
    </source>
</evidence>
<evidence type="ECO:0000256" key="8">
    <source>
        <dbReference type="ARBA" id="ARBA00022989"/>
    </source>
</evidence>
<keyword evidence="9 13" id="KW-0472">Membrane</keyword>
<dbReference type="PANTHER" id="PTHR47982">
    <property type="entry name" value="PROLINE-RICH RECEPTOR-LIKE PROTEIN KINASE PERK4"/>
    <property type="match status" value="1"/>
</dbReference>
<organism evidence="15 16">
    <name type="scientific">Aegilops tauschii subsp. strangulata</name>
    <name type="common">Goatgrass</name>
    <dbReference type="NCBI Taxonomy" id="200361"/>
    <lineage>
        <taxon>Eukaryota</taxon>
        <taxon>Viridiplantae</taxon>
        <taxon>Streptophyta</taxon>
        <taxon>Embryophyta</taxon>
        <taxon>Tracheophyta</taxon>
        <taxon>Spermatophyta</taxon>
        <taxon>Magnoliopsida</taxon>
        <taxon>Liliopsida</taxon>
        <taxon>Poales</taxon>
        <taxon>Poaceae</taxon>
        <taxon>BOP clade</taxon>
        <taxon>Pooideae</taxon>
        <taxon>Triticodae</taxon>
        <taxon>Triticeae</taxon>
        <taxon>Triticinae</taxon>
        <taxon>Aegilops</taxon>
    </lineage>
</organism>
<comment type="subcellular location">
    <subcellularLocation>
        <location evidence="1">Cell membrane</location>
        <topology evidence="1">Single-pass membrane protein</topology>
    </subcellularLocation>
</comment>
<evidence type="ECO:0000256" key="6">
    <source>
        <dbReference type="ARBA" id="ARBA00022741"/>
    </source>
</evidence>
<dbReference type="GO" id="GO:0004674">
    <property type="term" value="F:protein serine/threonine kinase activity"/>
    <property type="evidence" value="ECO:0007669"/>
    <property type="project" value="UniProtKB-KW"/>
</dbReference>
<sequence>SQIPGEHVAEVPSNHHRSYKRVLFPAIGALVTGLSVTLLVVLILLIRRKCKELEKIEGINPLKVLSSCVTKGQEGTSTIFGRFSYAEMRRATRNFSTTLGGNDNATIFKGQLSNGSVVAIKRIESSPKQDQLAFCKEMEFLGRLHHRHLVGLKGYCLTKFERFQVYEYMENGSLKDHLHSSGKLLLPWKNRIQIAIDVANALEYLHFYCDPPLYHGDIKPSNVLLDKNYLAKFSIACWVWLLKWWQYHRQFHPRDCQDPGNSWVRRPRLRGDPGADGQERRVQLRRAAAGARHREARGAGRPEPRGVVPRAHRHRLPPPRAGGPGGGGHVRPGRAAGDGGRDPLVHPQGRRGAAVDEAGPPDPLRAAGPAVRRVRARRGGRAGVLLRRAEREEGERVAAAAAGWRRRRDPVQRRAKVPAVVVQHVQVPLQPHRAAGGQLAGAPVASPRRPRRVLRL</sequence>
<comment type="catalytic activity">
    <reaction evidence="10">
        <text>L-threonyl-[protein] + ATP = O-phospho-L-threonyl-[protein] + ADP + H(+)</text>
        <dbReference type="Rhea" id="RHEA:46608"/>
        <dbReference type="Rhea" id="RHEA-COMP:11060"/>
        <dbReference type="Rhea" id="RHEA-COMP:11605"/>
        <dbReference type="ChEBI" id="CHEBI:15378"/>
        <dbReference type="ChEBI" id="CHEBI:30013"/>
        <dbReference type="ChEBI" id="CHEBI:30616"/>
        <dbReference type="ChEBI" id="CHEBI:61977"/>
        <dbReference type="ChEBI" id="CHEBI:456216"/>
        <dbReference type="EC" id="2.7.11.1"/>
    </reaction>
</comment>
<keyword evidence="6" id="KW-0547">Nucleotide-binding</keyword>
<feature type="region of interest" description="Disordered" evidence="12">
    <location>
        <begin position="257"/>
        <end position="369"/>
    </location>
</feature>
<dbReference type="PROSITE" id="PS00108">
    <property type="entry name" value="PROTEIN_KINASE_ST"/>
    <property type="match status" value="1"/>
</dbReference>
<evidence type="ECO:0000256" key="5">
    <source>
        <dbReference type="ARBA" id="ARBA00022692"/>
    </source>
</evidence>
<dbReference type="InterPro" id="IPR001245">
    <property type="entry name" value="Ser-Thr/Tyr_kinase_cat_dom"/>
</dbReference>
<evidence type="ECO:0000259" key="14">
    <source>
        <dbReference type="PROSITE" id="PS50011"/>
    </source>
</evidence>
<feature type="domain" description="Protein kinase" evidence="14">
    <location>
        <begin position="93"/>
        <end position="427"/>
    </location>
</feature>
<evidence type="ECO:0000256" key="11">
    <source>
        <dbReference type="ARBA" id="ARBA00048679"/>
    </source>
</evidence>
<reference evidence="16" key="2">
    <citation type="journal article" date="2017" name="Nat. Plants">
        <title>The Aegilops tauschii genome reveals multiple impacts of transposons.</title>
        <authorList>
            <person name="Zhao G."/>
            <person name="Zou C."/>
            <person name="Li K."/>
            <person name="Wang K."/>
            <person name="Li T."/>
            <person name="Gao L."/>
            <person name="Zhang X."/>
            <person name="Wang H."/>
            <person name="Yang Z."/>
            <person name="Liu X."/>
            <person name="Jiang W."/>
            <person name="Mao L."/>
            <person name="Kong X."/>
            <person name="Jiao Y."/>
            <person name="Jia J."/>
        </authorList>
    </citation>
    <scope>NUCLEOTIDE SEQUENCE [LARGE SCALE GENOMIC DNA]</scope>
    <source>
        <strain evidence="16">cv. AL8/78</strain>
    </source>
</reference>
<keyword evidence="7" id="KW-0067">ATP-binding</keyword>
<evidence type="ECO:0000256" key="1">
    <source>
        <dbReference type="ARBA" id="ARBA00004162"/>
    </source>
</evidence>
<evidence type="ECO:0000256" key="12">
    <source>
        <dbReference type="SAM" id="MobiDB-lite"/>
    </source>
</evidence>
<keyword evidence="3" id="KW-0418">Kinase</keyword>
<keyword evidence="3" id="KW-0723">Serine/threonine-protein kinase</keyword>
<dbReference type="FunFam" id="3.30.200.20:FF:000521">
    <property type="entry name" value="Protein kinase superfamily protein"/>
    <property type="match status" value="1"/>
</dbReference>
<comment type="catalytic activity">
    <reaction evidence="11">
        <text>L-seryl-[protein] + ATP = O-phospho-L-seryl-[protein] + ADP + H(+)</text>
        <dbReference type="Rhea" id="RHEA:17989"/>
        <dbReference type="Rhea" id="RHEA-COMP:9863"/>
        <dbReference type="Rhea" id="RHEA-COMP:11604"/>
        <dbReference type="ChEBI" id="CHEBI:15378"/>
        <dbReference type="ChEBI" id="CHEBI:29999"/>
        <dbReference type="ChEBI" id="CHEBI:30616"/>
        <dbReference type="ChEBI" id="CHEBI:83421"/>
        <dbReference type="ChEBI" id="CHEBI:456216"/>
        <dbReference type="EC" id="2.7.11.1"/>
    </reaction>
</comment>
<dbReference type="EnsemblPlants" id="AET2Gv20685900.16">
    <property type="protein sequence ID" value="AET2Gv20685900.16"/>
    <property type="gene ID" value="AET2Gv20685900"/>
</dbReference>
<dbReference type="PANTHER" id="PTHR47982:SF43">
    <property type="entry name" value="NON-SPECIFIC SERINE_THREONINE PROTEIN KINASE"/>
    <property type="match status" value="1"/>
</dbReference>
<feature type="compositionally biased region" description="Basic and acidic residues" evidence="12">
    <location>
        <begin position="269"/>
        <end position="282"/>
    </location>
</feature>
<dbReference type="AlphaFoldDB" id="A0A453BZH2"/>
<dbReference type="Proteomes" id="UP000015105">
    <property type="component" value="Chromosome 2D"/>
</dbReference>
<dbReference type="EC" id="2.7.11.1" evidence="2"/>
<evidence type="ECO:0000313" key="16">
    <source>
        <dbReference type="Proteomes" id="UP000015105"/>
    </source>
</evidence>
<evidence type="ECO:0000256" key="2">
    <source>
        <dbReference type="ARBA" id="ARBA00012513"/>
    </source>
</evidence>
<dbReference type="GO" id="GO:0005886">
    <property type="term" value="C:plasma membrane"/>
    <property type="evidence" value="ECO:0007669"/>
    <property type="project" value="UniProtKB-SubCell"/>
</dbReference>
<feature type="transmembrane region" description="Helical" evidence="13">
    <location>
        <begin position="22"/>
        <end position="46"/>
    </location>
</feature>
<dbReference type="Gene3D" id="1.10.510.10">
    <property type="entry name" value="Transferase(Phosphotransferase) domain 1"/>
    <property type="match status" value="1"/>
</dbReference>
<evidence type="ECO:0000256" key="10">
    <source>
        <dbReference type="ARBA" id="ARBA00047899"/>
    </source>
</evidence>
<proteinExistence type="predicted"/>
<dbReference type="Gramene" id="AET2Gv20685900.16">
    <property type="protein sequence ID" value="AET2Gv20685900.16"/>
    <property type="gene ID" value="AET2Gv20685900"/>
</dbReference>
<keyword evidence="16" id="KW-1185">Reference proteome</keyword>
<feature type="compositionally biased region" description="Basic and acidic residues" evidence="12">
    <location>
        <begin position="292"/>
        <end position="304"/>
    </location>
</feature>
<keyword evidence="8 13" id="KW-1133">Transmembrane helix</keyword>
<dbReference type="InterPro" id="IPR011009">
    <property type="entry name" value="Kinase-like_dom_sf"/>
</dbReference>
<dbReference type="SUPFAM" id="SSF56112">
    <property type="entry name" value="Protein kinase-like (PK-like)"/>
    <property type="match status" value="1"/>
</dbReference>
<evidence type="ECO:0000256" key="13">
    <source>
        <dbReference type="SAM" id="Phobius"/>
    </source>
</evidence>
<name>A0A453BZH2_AEGTS</name>
<dbReference type="InterPro" id="IPR008271">
    <property type="entry name" value="Ser/Thr_kinase_AS"/>
</dbReference>
<reference evidence="16" key="1">
    <citation type="journal article" date="2014" name="Science">
        <title>Ancient hybridizations among the ancestral genomes of bread wheat.</title>
        <authorList>
            <consortium name="International Wheat Genome Sequencing Consortium,"/>
            <person name="Marcussen T."/>
            <person name="Sandve S.R."/>
            <person name="Heier L."/>
            <person name="Spannagl M."/>
            <person name="Pfeifer M."/>
            <person name="Jakobsen K.S."/>
            <person name="Wulff B.B."/>
            <person name="Steuernagel B."/>
            <person name="Mayer K.F."/>
            <person name="Olsen O.A."/>
        </authorList>
    </citation>
    <scope>NUCLEOTIDE SEQUENCE [LARGE SCALE GENOMIC DNA]</scope>
    <source>
        <strain evidence="16">cv. AL8/78</strain>
    </source>
</reference>
<reference evidence="15" key="5">
    <citation type="journal article" date="2021" name="G3 (Bethesda)">
        <title>Aegilops tauschii genome assembly Aet v5.0 features greater sequence contiguity and improved annotation.</title>
        <authorList>
            <person name="Wang L."/>
            <person name="Zhu T."/>
            <person name="Rodriguez J.C."/>
            <person name="Deal K.R."/>
            <person name="Dubcovsky J."/>
            <person name="McGuire P.E."/>
            <person name="Lux T."/>
            <person name="Spannagl M."/>
            <person name="Mayer K.F.X."/>
            <person name="Baldrich P."/>
            <person name="Meyers B.C."/>
            <person name="Huo N."/>
            <person name="Gu Y.Q."/>
            <person name="Zhou H."/>
            <person name="Devos K.M."/>
            <person name="Bennetzen J.L."/>
            <person name="Unver T."/>
            <person name="Budak H."/>
            <person name="Gulick P.J."/>
            <person name="Galiba G."/>
            <person name="Kalapos B."/>
            <person name="Nelson D.R."/>
            <person name="Li P."/>
            <person name="You F.M."/>
            <person name="Luo M.C."/>
            <person name="Dvorak J."/>
        </authorList>
    </citation>
    <scope>NUCLEOTIDE SEQUENCE [LARGE SCALE GENOMIC DNA]</scope>
    <source>
        <strain evidence="15">cv. AL8/78</strain>
    </source>
</reference>
<evidence type="ECO:0000256" key="7">
    <source>
        <dbReference type="ARBA" id="ARBA00022840"/>
    </source>
</evidence>
<reference evidence="15" key="4">
    <citation type="submission" date="2019-03" db="UniProtKB">
        <authorList>
            <consortium name="EnsemblPlants"/>
        </authorList>
    </citation>
    <scope>IDENTIFICATION</scope>
</reference>
<evidence type="ECO:0000256" key="3">
    <source>
        <dbReference type="ARBA" id="ARBA00022527"/>
    </source>
</evidence>
<dbReference type="GO" id="GO:0005524">
    <property type="term" value="F:ATP binding"/>
    <property type="evidence" value="ECO:0007669"/>
    <property type="project" value="UniProtKB-KW"/>
</dbReference>